<dbReference type="EMBL" id="CP121671">
    <property type="protein sequence ID" value="WFT74818.1"/>
    <property type="molecule type" value="Genomic_DNA"/>
</dbReference>
<dbReference type="Gene3D" id="2.40.128.690">
    <property type="entry name" value="YycH protein, domain 3-like"/>
    <property type="match status" value="1"/>
</dbReference>
<evidence type="ECO:0000259" key="1">
    <source>
        <dbReference type="Pfam" id="PF09648"/>
    </source>
</evidence>
<reference evidence="2 3" key="1">
    <citation type="submission" date="2023-04" db="EMBL/GenBank/DDBJ databases">
        <title>Genome sequence of Halobacillus naozhouensis KACC 21980.</title>
        <authorList>
            <person name="Kim S."/>
            <person name="Heo J."/>
            <person name="Kwon S.-W."/>
        </authorList>
    </citation>
    <scope>NUCLEOTIDE SEQUENCE [LARGE SCALE GENOMIC DNA]</scope>
    <source>
        <strain evidence="2 3">KCTC 13234</strain>
    </source>
</reference>
<dbReference type="Pfam" id="PF09648">
    <property type="entry name" value="YycI"/>
    <property type="match status" value="1"/>
</dbReference>
<accession>A0ABY8IX58</accession>
<organism evidence="2 3">
    <name type="scientific">Halobacillus naozhouensis</name>
    <dbReference type="NCBI Taxonomy" id="554880"/>
    <lineage>
        <taxon>Bacteria</taxon>
        <taxon>Bacillati</taxon>
        <taxon>Bacillota</taxon>
        <taxon>Bacilli</taxon>
        <taxon>Bacillales</taxon>
        <taxon>Bacillaceae</taxon>
        <taxon>Halobacillus</taxon>
    </lineage>
</organism>
<name>A0ABY8IX58_9BACI</name>
<dbReference type="Proteomes" id="UP001221597">
    <property type="component" value="Chromosome"/>
</dbReference>
<keyword evidence="3" id="KW-1185">Reference proteome</keyword>
<dbReference type="RefSeq" id="WP_283076813.1">
    <property type="nucleotide sequence ID" value="NZ_CP121671.1"/>
</dbReference>
<sequence>MQWGQIKTLFIFSFLVLDLFLLQQFLDKQGQTSIQTVGESQYETSLSNADITISNNVPEEAPAVRLITASAGDFTEEQLEAIRQLEGQTAKVYNKNLLTATLDKPVAVSEETIAGAVSKYVPFSSQYSFWNLNEELGRAIFFQKANSRTVYYNSGGVLIVNIENGKMTGYQLAHLKVPNQSGEDKQELINPLEVVERLYTDGVINGGDKVTDMSIGYYSAYSLDPGGGASEQLFAPVWKVTINGNEDAFYSALAAKPIYLQLDENEFIQKTINGFEEIKSGSNQNVMTNKGENTEE</sequence>
<gene>
    <name evidence="2" type="primary">yycI</name>
    <name evidence="2" type="ORF">P9989_21200</name>
</gene>
<evidence type="ECO:0000313" key="3">
    <source>
        <dbReference type="Proteomes" id="UP001221597"/>
    </source>
</evidence>
<feature type="domain" description="Regulatory protein YycH-like" evidence="1">
    <location>
        <begin position="40"/>
        <end position="246"/>
    </location>
</feature>
<proteinExistence type="predicted"/>
<protein>
    <submittedName>
        <fullName evidence="2">Two-component system regulatory protein YycI</fullName>
    </submittedName>
</protein>
<evidence type="ECO:0000313" key="2">
    <source>
        <dbReference type="EMBL" id="WFT74818.1"/>
    </source>
</evidence>
<dbReference type="InterPro" id="IPR018604">
    <property type="entry name" value="YycI-like"/>
</dbReference>